<dbReference type="AlphaFoldDB" id="A2FSF8"/>
<dbReference type="VEuPathDB" id="TrichDB:TVAG_383280"/>
<proteinExistence type="predicted"/>
<dbReference type="RefSeq" id="XP_001305085.1">
    <property type="nucleotide sequence ID" value="XM_001305084.1"/>
</dbReference>
<dbReference type="KEGG" id="tva:4749864"/>
<keyword evidence="3" id="KW-1185">Reference proteome</keyword>
<evidence type="ECO:0000259" key="1">
    <source>
        <dbReference type="Pfam" id="PF10416"/>
    </source>
</evidence>
<dbReference type="Proteomes" id="UP000001542">
    <property type="component" value="Unassembled WGS sequence"/>
</dbReference>
<sequence>MDESPDPCPKFWDLLTEQDKMSYKYLRQTLASPRCKNRRNRSAKTFNDILEAIKKFVVRGDGRDHDRALVCGVCWLRNSIAINTRQLRLILSKCKSSINGSFQTLGYGTIPNGTESSAELIKYFPEFEGNFNELRQWTVRQLNNQVATPPKLTEIITQTYAPATNLIPTPSTQFPPIVPPQPIHPTSLLSNNEIIIQSKEPTIVTASPRPA</sequence>
<dbReference type="VEuPathDB" id="TrichDB:TVAGG3_0006490"/>
<organism evidence="2 3">
    <name type="scientific">Trichomonas vaginalis (strain ATCC PRA-98 / G3)</name>
    <dbReference type="NCBI Taxonomy" id="412133"/>
    <lineage>
        <taxon>Eukaryota</taxon>
        <taxon>Metamonada</taxon>
        <taxon>Parabasalia</taxon>
        <taxon>Trichomonadida</taxon>
        <taxon>Trichomonadidae</taxon>
        <taxon>Trichomonas</taxon>
    </lineage>
</organism>
<name>A2FSF8_TRIV3</name>
<gene>
    <name evidence="2" type="ORF">TVAG_383280</name>
</gene>
<dbReference type="OrthoDB" id="10473232at2759"/>
<dbReference type="EMBL" id="DS113985">
    <property type="protein sequence ID" value="EAX92155.1"/>
    <property type="molecule type" value="Genomic_DNA"/>
</dbReference>
<evidence type="ECO:0000313" key="2">
    <source>
        <dbReference type="EMBL" id="EAX92155.1"/>
    </source>
</evidence>
<accession>A2FSF8</accession>
<dbReference type="Pfam" id="PF10416">
    <property type="entry name" value="IBD"/>
    <property type="match status" value="1"/>
</dbReference>
<dbReference type="InterPro" id="IPR018845">
    <property type="entry name" value="Initiator-bd"/>
</dbReference>
<reference evidence="2" key="1">
    <citation type="submission" date="2006-10" db="EMBL/GenBank/DDBJ databases">
        <authorList>
            <person name="Amadeo P."/>
            <person name="Zhao Q."/>
            <person name="Wortman J."/>
            <person name="Fraser-Liggett C."/>
            <person name="Carlton J."/>
        </authorList>
    </citation>
    <scope>NUCLEOTIDE SEQUENCE</scope>
    <source>
        <strain evidence="2">G3</strain>
    </source>
</reference>
<protein>
    <recommendedName>
        <fullName evidence="1">Initiator binding domain-containing protein</fullName>
    </recommendedName>
</protein>
<feature type="domain" description="Initiator binding" evidence="1">
    <location>
        <begin position="17"/>
        <end position="143"/>
    </location>
</feature>
<reference evidence="2" key="2">
    <citation type="journal article" date="2007" name="Science">
        <title>Draft genome sequence of the sexually transmitted pathogen Trichomonas vaginalis.</title>
        <authorList>
            <person name="Carlton J.M."/>
            <person name="Hirt R.P."/>
            <person name="Silva J.C."/>
            <person name="Delcher A.L."/>
            <person name="Schatz M."/>
            <person name="Zhao Q."/>
            <person name="Wortman J.R."/>
            <person name="Bidwell S.L."/>
            <person name="Alsmark U.C.M."/>
            <person name="Besteiro S."/>
            <person name="Sicheritz-Ponten T."/>
            <person name="Noel C.J."/>
            <person name="Dacks J.B."/>
            <person name="Foster P.G."/>
            <person name="Simillion C."/>
            <person name="Van de Peer Y."/>
            <person name="Miranda-Saavedra D."/>
            <person name="Barton G.J."/>
            <person name="Westrop G.D."/>
            <person name="Mueller S."/>
            <person name="Dessi D."/>
            <person name="Fiori P.L."/>
            <person name="Ren Q."/>
            <person name="Paulsen I."/>
            <person name="Zhang H."/>
            <person name="Bastida-Corcuera F.D."/>
            <person name="Simoes-Barbosa A."/>
            <person name="Brown M.T."/>
            <person name="Hayes R.D."/>
            <person name="Mukherjee M."/>
            <person name="Okumura C.Y."/>
            <person name="Schneider R."/>
            <person name="Smith A.J."/>
            <person name="Vanacova S."/>
            <person name="Villalvazo M."/>
            <person name="Haas B.J."/>
            <person name="Pertea M."/>
            <person name="Feldblyum T.V."/>
            <person name="Utterback T.R."/>
            <person name="Shu C.L."/>
            <person name="Osoegawa K."/>
            <person name="de Jong P.J."/>
            <person name="Hrdy I."/>
            <person name="Horvathova L."/>
            <person name="Zubacova Z."/>
            <person name="Dolezal P."/>
            <person name="Malik S.B."/>
            <person name="Logsdon J.M. Jr."/>
            <person name="Henze K."/>
            <person name="Gupta A."/>
            <person name="Wang C.C."/>
            <person name="Dunne R.L."/>
            <person name="Upcroft J.A."/>
            <person name="Upcroft P."/>
            <person name="White O."/>
            <person name="Salzberg S.L."/>
            <person name="Tang P."/>
            <person name="Chiu C.-H."/>
            <person name="Lee Y.-S."/>
            <person name="Embley T.M."/>
            <person name="Coombs G.H."/>
            <person name="Mottram J.C."/>
            <person name="Tachezy J."/>
            <person name="Fraser-Liggett C.M."/>
            <person name="Johnson P.J."/>
        </authorList>
    </citation>
    <scope>NUCLEOTIDE SEQUENCE [LARGE SCALE GENOMIC DNA]</scope>
    <source>
        <strain evidence="2">G3</strain>
    </source>
</reference>
<dbReference type="InParanoid" id="A2FSF8"/>
<evidence type="ECO:0000313" key="3">
    <source>
        <dbReference type="Proteomes" id="UP000001542"/>
    </source>
</evidence>